<dbReference type="SUPFAM" id="SSF53271">
    <property type="entry name" value="PRTase-like"/>
    <property type="match status" value="1"/>
</dbReference>
<keyword evidence="2" id="KW-0804">Transcription</keyword>
<evidence type="ECO:0000259" key="3">
    <source>
        <dbReference type="Pfam" id="PF00156"/>
    </source>
</evidence>
<name>A0A382XIT7_9ZZZZ</name>
<sequence length="150" mass="16998">MEKIKLLNKDEINKLIIRLSHEIIEKNKDLKKIAIIGIRTRGDIIAKRIINNIENISGEKLINGTLDVTFYRDDFSSNWGSPRVGPSDVTFDVNGLNIVLIDDVLYTGRTIRAAIDELFSFGRPKKIELAVLVDRGHRELPIKANYVGKN</sequence>
<evidence type="ECO:0000256" key="2">
    <source>
        <dbReference type="ARBA" id="ARBA00023163"/>
    </source>
</evidence>
<dbReference type="PANTHER" id="PTHR11608">
    <property type="entry name" value="BIFUNCTIONAL PROTEIN PYRR"/>
    <property type="match status" value="1"/>
</dbReference>
<dbReference type="InterPro" id="IPR000836">
    <property type="entry name" value="PRTase_dom"/>
</dbReference>
<protein>
    <recommendedName>
        <fullName evidence="3">Phosphoribosyltransferase domain-containing protein</fullName>
    </recommendedName>
</protein>
<dbReference type="PANTHER" id="PTHR11608:SF0">
    <property type="entry name" value="BIFUNCTIONAL PROTEIN PYRR"/>
    <property type="match status" value="1"/>
</dbReference>
<dbReference type="NCBIfam" id="NF003545">
    <property type="entry name" value="PRK05205.1-1"/>
    <property type="match status" value="1"/>
</dbReference>
<dbReference type="Pfam" id="PF00156">
    <property type="entry name" value="Pribosyltran"/>
    <property type="match status" value="1"/>
</dbReference>
<dbReference type="InterPro" id="IPR050137">
    <property type="entry name" value="PyrR_bifunctional"/>
</dbReference>
<proteinExistence type="predicted"/>
<organism evidence="4">
    <name type="scientific">marine metagenome</name>
    <dbReference type="NCBI Taxonomy" id="408172"/>
    <lineage>
        <taxon>unclassified sequences</taxon>
        <taxon>metagenomes</taxon>
        <taxon>ecological metagenomes</taxon>
    </lineage>
</organism>
<accession>A0A382XIT7</accession>
<dbReference type="NCBIfam" id="NF003549">
    <property type="entry name" value="PRK05205.1-5"/>
    <property type="match status" value="1"/>
</dbReference>
<feature type="non-terminal residue" evidence="4">
    <location>
        <position position="150"/>
    </location>
</feature>
<dbReference type="EMBL" id="UINC01168170">
    <property type="protein sequence ID" value="SVD71066.1"/>
    <property type="molecule type" value="Genomic_DNA"/>
</dbReference>
<evidence type="ECO:0000313" key="4">
    <source>
        <dbReference type="EMBL" id="SVD71066.1"/>
    </source>
</evidence>
<evidence type="ECO:0000256" key="1">
    <source>
        <dbReference type="ARBA" id="ARBA00023015"/>
    </source>
</evidence>
<dbReference type="FunFam" id="3.40.50.2020:FF:000020">
    <property type="entry name" value="Bifunctional protein PyrR"/>
    <property type="match status" value="1"/>
</dbReference>
<gene>
    <name evidence="4" type="ORF">METZ01_LOCUS423920</name>
</gene>
<keyword evidence="1" id="KW-0805">Transcription regulation</keyword>
<dbReference type="CDD" id="cd06223">
    <property type="entry name" value="PRTases_typeI"/>
    <property type="match status" value="1"/>
</dbReference>
<feature type="domain" description="Phosphoribosyltransferase" evidence="3">
    <location>
        <begin position="9"/>
        <end position="146"/>
    </location>
</feature>
<dbReference type="AlphaFoldDB" id="A0A382XIT7"/>
<dbReference type="InterPro" id="IPR029057">
    <property type="entry name" value="PRTase-like"/>
</dbReference>
<reference evidence="4" key="1">
    <citation type="submission" date="2018-05" db="EMBL/GenBank/DDBJ databases">
        <authorList>
            <person name="Lanie J.A."/>
            <person name="Ng W.-L."/>
            <person name="Kazmierczak K.M."/>
            <person name="Andrzejewski T.M."/>
            <person name="Davidsen T.M."/>
            <person name="Wayne K.J."/>
            <person name="Tettelin H."/>
            <person name="Glass J.I."/>
            <person name="Rusch D."/>
            <person name="Podicherti R."/>
            <person name="Tsui H.-C.T."/>
            <person name="Winkler M.E."/>
        </authorList>
    </citation>
    <scope>NUCLEOTIDE SEQUENCE</scope>
</reference>
<dbReference type="Gene3D" id="3.40.50.2020">
    <property type="match status" value="1"/>
</dbReference>